<gene>
    <name evidence="1" type="ORF">Fadolivirus_1_177</name>
</gene>
<sequence length="299" mass="34059">MKGYIIVLLLCVFSIVLGKGSTKNNNDEFNINIDPEENNESINNVPLNTYHNQFSNGLYNDEETINDLKLVKLRENNFVALRGKIDEESASAFINDILKIKGNKIYVYLITPGGSITSGNHIIQTIDTLTAAGKNIICIADHAYSMGFVIFQACPKRYIMQHSIIMQHQASLEVGGPIEQARNLFKLVEKIESKSNERQSKRLNIEPNEFHKKTQHDLWLYSDEIITEHAADEIVNVICDLDANLSYYVKKTFFLGTVNIEFSLCPLIHTPRNITISMDEAKARDNIKQEYENFKINKI</sequence>
<proteinExistence type="predicted"/>
<organism evidence="1 2">
    <name type="scientific">Fadolivirus FV1/VV64</name>
    <dbReference type="NCBI Taxonomy" id="3070911"/>
    <lineage>
        <taxon>Viruses</taxon>
        <taxon>Varidnaviria</taxon>
        <taxon>Bamfordvirae</taxon>
        <taxon>Nucleocytoviricota</taxon>
        <taxon>Megaviricetes</taxon>
        <taxon>Imitervirales</taxon>
        <taxon>Mimiviridae</taxon>
        <taxon>Klosneuvirinae</taxon>
        <taxon>Fadolivirus</taxon>
        <taxon>Fadolivirus algeromassiliense</taxon>
    </lineage>
</organism>
<dbReference type="EMBL" id="MT418680">
    <property type="protein sequence ID" value="QKF93635.1"/>
    <property type="molecule type" value="Genomic_DNA"/>
</dbReference>
<dbReference type="Pfam" id="PF00574">
    <property type="entry name" value="CLP_protease"/>
    <property type="match status" value="1"/>
</dbReference>
<accession>A0A7D3V576</accession>
<dbReference type="InterPro" id="IPR029045">
    <property type="entry name" value="ClpP/crotonase-like_dom_sf"/>
</dbReference>
<dbReference type="Proteomes" id="UP001162001">
    <property type="component" value="Segment"/>
</dbReference>
<reference evidence="1 2" key="1">
    <citation type="submission" date="2020-04" db="EMBL/GenBank/DDBJ databases">
        <title>Advantages and limits of metagenomic assembly and binning of a giant virus.</title>
        <authorList>
            <person name="Schulz F."/>
            <person name="Andreani J."/>
            <person name="Francis R."/>
            <person name="Boudjemaa H."/>
            <person name="Bou Khalil J.Y."/>
            <person name="Lee J."/>
            <person name="La Scola B."/>
            <person name="Woyke T."/>
        </authorList>
    </citation>
    <scope>NUCLEOTIDE SEQUENCE [LARGE SCALE GENOMIC DNA]</scope>
    <source>
        <strain evidence="1 2">FV1/VV64</strain>
    </source>
</reference>
<evidence type="ECO:0000313" key="2">
    <source>
        <dbReference type="Proteomes" id="UP001162001"/>
    </source>
</evidence>
<dbReference type="InterPro" id="IPR023562">
    <property type="entry name" value="ClpP/TepA"/>
</dbReference>
<dbReference type="GO" id="GO:0008233">
    <property type="term" value="F:peptidase activity"/>
    <property type="evidence" value="ECO:0007669"/>
    <property type="project" value="UniProtKB-KW"/>
</dbReference>
<dbReference type="SUPFAM" id="SSF52096">
    <property type="entry name" value="ClpP/crotonase"/>
    <property type="match status" value="1"/>
</dbReference>
<keyword evidence="1" id="KW-0645">Protease</keyword>
<protein>
    <submittedName>
        <fullName evidence="1">Clp protease proteolytic subunit /translocation-enhancing protein tepA</fullName>
    </submittedName>
</protein>
<keyword evidence="1" id="KW-0378">Hydrolase</keyword>
<name>A0A7D3V576_9VIRU</name>
<evidence type="ECO:0000313" key="1">
    <source>
        <dbReference type="EMBL" id="QKF93635.1"/>
    </source>
</evidence>
<keyword evidence="2" id="KW-1185">Reference proteome</keyword>
<dbReference type="GO" id="GO:0006508">
    <property type="term" value="P:proteolysis"/>
    <property type="evidence" value="ECO:0007669"/>
    <property type="project" value="UniProtKB-KW"/>
</dbReference>
<dbReference type="Gene3D" id="3.90.226.10">
    <property type="entry name" value="2-enoyl-CoA Hydratase, Chain A, domain 1"/>
    <property type="match status" value="1"/>
</dbReference>